<reference evidence="8 9" key="1">
    <citation type="submission" date="2020-03" db="EMBL/GenBank/DDBJ databases">
        <title>Soil Listeria distribution.</title>
        <authorList>
            <person name="Liao J."/>
            <person name="Wiedmann M."/>
        </authorList>
    </citation>
    <scope>NUCLEOTIDE SEQUENCE [LARGE SCALE GENOMIC DNA]</scope>
    <source>
        <strain evidence="8 9">FSL L7-1614</strain>
    </source>
</reference>
<sequence length="197" mass="22868">MGDIKEGKLLYHLTHKDNLASIMKNGLFSRNDVKKFQCSFEDVADEGILSKRKENSLDNFVLFHFHPYSAFDVAVKNKYGAENFVYITVKRELARRKGFEIIPKHPLSGEFELLTYDAGIKAIEWDIMNMNVKNEEVEWFEKVDVKHVKMAECVSKHKIDKNDFHAIWCNEKIHANLSEKYSNCGVHINKGVWLDGD</sequence>
<evidence type="ECO:0000313" key="8">
    <source>
        <dbReference type="EMBL" id="MBC1458294.1"/>
    </source>
</evidence>
<protein>
    <submittedName>
        <fullName evidence="8">DUF4433 domain-containing protein</fullName>
    </submittedName>
</protein>
<evidence type="ECO:0000259" key="7">
    <source>
        <dbReference type="PROSITE" id="PS52018"/>
    </source>
</evidence>
<feature type="active site" evidence="6">
    <location>
        <position position="152"/>
    </location>
</feature>
<dbReference type="GO" id="GO:0016779">
    <property type="term" value="F:nucleotidyltransferase activity"/>
    <property type="evidence" value="ECO:0007669"/>
    <property type="project" value="UniProtKB-UniRule"/>
</dbReference>
<feature type="domain" description="DarT" evidence="7">
    <location>
        <begin position="8"/>
        <end position="197"/>
    </location>
</feature>
<keyword evidence="5 6" id="KW-0238">DNA-binding</keyword>
<dbReference type="Proteomes" id="UP000569903">
    <property type="component" value="Unassembled WGS sequence"/>
</dbReference>
<name>A0A841YXN0_9LIST</name>
<evidence type="ECO:0000256" key="4">
    <source>
        <dbReference type="ARBA" id="ARBA00022695"/>
    </source>
</evidence>
<proteinExistence type="inferred from homology"/>
<dbReference type="EMBL" id="JAARQN010000010">
    <property type="protein sequence ID" value="MBC1458294.1"/>
    <property type="molecule type" value="Genomic_DNA"/>
</dbReference>
<comment type="caution">
    <text evidence="8">The sequence shown here is derived from an EMBL/GenBank/DDBJ whole genome shotgun (WGS) entry which is preliminary data.</text>
</comment>
<keyword evidence="3 6" id="KW-0808">Transferase</keyword>
<gene>
    <name evidence="8" type="ORF">HB850_11075</name>
</gene>
<evidence type="ECO:0000313" key="9">
    <source>
        <dbReference type="Proteomes" id="UP000569903"/>
    </source>
</evidence>
<evidence type="ECO:0000256" key="5">
    <source>
        <dbReference type="ARBA" id="ARBA00023125"/>
    </source>
</evidence>
<accession>A0A841YXN0</accession>
<keyword evidence="1 6" id="KW-1277">Toxin-antitoxin system</keyword>
<evidence type="ECO:0000256" key="6">
    <source>
        <dbReference type="PROSITE-ProRule" id="PRU01362"/>
    </source>
</evidence>
<evidence type="ECO:0000256" key="1">
    <source>
        <dbReference type="ARBA" id="ARBA00022649"/>
    </source>
</evidence>
<dbReference type="Pfam" id="PF14487">
    <property type="entry name" value="DarT"/>
    <property type="match status" value="1"/>
</dbReference>
<dbReference type="PROSITE" id="PS52018">
    <property type="entry name" value="DART"/>
    <property type="match status" value="1"/>
</dbReference>
<organism evidence="8 9">
    <name type="scientific">Listeria newyorkensis</name>
    <dbReference type="NCBI Taxonomy" id="1497681"/>
    <lineage>
        <taxon>Bacteria</taxon>
        <taxon>Bacillati</taxon>
        <taxon>Bacillota</taxon>
        <taxon>Bacilli</taxon>
        <taxon>Bacillales</taxon>
        <taxon>Listeriaceae</taxon>
        <taxon>Listeria</taxon>
    </lineage>
</organism>
<feature type="active site" description="Proton acceptor" evidence="6">
    <location>
        <position position="52"/>
    </location>
</feature>
<dbReference type="RefSeq" id="WP_185389479.1">
    <property type="nucleotide sequence ID" value="NZ_JAARQN010000010.1"/>
</dbReference>
<evidence type="ECO:0000256" key="3">
    <source>
        <dbReference type="ARBA" id="ARBA00022679"/>
    </source>
</evidence>
<feature type="binding site" evidence="6">
    <location>
        <begin position="12"/>
        <end position="14"/>
    </location>
    <ligand>
        <name>NAD(+)</name>
        <dbReference type="ChEBI" id="CHEBI:57540"/>
    </ligand>
</feature>
<dbReference type="GO" id="GO:0003677">
    <property type="term" value="F:DNA binding"/>
    <property type="evidence" value="ECO:0007669"/>
    <property type="project" value="UniProtKB-UniRule"/>
</dbReference>
<evidence type="ECO:0000256" key="2">
    <source>
        <dbReference type="ARBA" id="ARBA00022676"/>
    </source>
</evidence>
<keyword evidence="4 6" id="KW-0548">Nucleotidyltransferase</keyword>
<keyword evidence="2 6" id="KW-0328">Glycosyltransferase</keyword>
<dbReference type="GO" id="GO:0016757">
    <property type="term" value="F:glycosyltransferase activity"/>
    <property type="evidence" value="ECO:0007669"/>
    <property type="project" value="UniProtKB-UniRule"/>
</dbReference>
<dbReference type="InterPro" id="IPR029494">
    <property type="entry name" value="DarT"/>
</dbReference>
<dbReference type="AlphaFoldDB" id="A0A841YXN0"/>
<feature type="binding site" evidence="6">
    <location>
        <position position="52"/>
    </location>
    <ligand>
        <name>NAD(+)</name>
        <dbReference type="ChEBI" id="CHEBI:57540"/>
    </ligand>
</feature>
<comment type="catalytic activity">
    <reaction evidence="6">
        <text>a thymidine in DNA + NAD(+) = an N-(ADP-alpha-D-ribosyl)-thymidine in DNA + nicotinamide + H(+)</text>
        <dbReference type="Rhea" id="RHEA:71651"/>
        <dbReference type="Rhea" id="RHEA-COMP:13556"/>
        <dbReference type="Rhea" id="RHEA-COMP:18051"/>
        <dbReference type="ChEBI" id="CHEBI:15378"/>
        <dbReference type="ChEBI" id="CHEBI:17154"/>
        <dbReference type="ChEBI" id="CHEBI:57540"/>
        <dbReference type="ChEBI" id="CHEBI:137386"/>
        <dbReference type="ChEBI" id="CHEBI:191199"/>
    </reaction>
</comment>
<comment type="similarity">
    <text evidence="6">Belongs to the DarT ADP-ribosyltransferase family.</text>
</comment>
<comment type="caution">
    <text evidence="6">Lacks conserved residue(s) required for the propagation of feature annotation.</text>
</comment>